<proteinExistence type="predicted"/>
<sequence length="95" mass="11473">MFRENVNHLQKSLFESTNWMNPRINAKLDKSWAPIFYKYVFCNIDEKPFSVLYSDTGRPNFPVNIALSLEYIKHLKNYSDDELIDNFYFNYLVNY</sequence>
<reference evidence="2" key="1">
    <citation type="submission" date="2020-07" db="EMBL/GenBank/DDBJ databases">
        <title>Koleobacter methoxysyntrophicus gen. nov., sp. nov., a novel anaerobic bacterium isolated from deep subsurface oil field and proposal of Koleobacterales ord. nov. in the phylum Firmicutes.</title>
        <authorList>
            <person name="Sakamoto S."/>
            <person name="Tamaki H."/>
        </authorList>
    </citation>
    <scope>NUCLEOTIDE SEQUENCE</scope>
    <source>
        <strain evidence="2">NRmbB1</strain>
    </source>
</reference>
<gene>
    <name evidence="2" type="ORF">H0A61_00276</name>
</gene>
<evidence type="ECO:0000313" key="3">
    <source>
        <dbReference type="Proteomes" id="UP000662904"/>
    </source>
</evidence>
<name>A0A8A0RKD6_9FIRM</name>
<keyword evidence="3" id="KW-1185">Reference proteome</keyword>
<dbReference type="Pfam" id="PF05598">
    <property type="entry name" value="DUF772"/>
    <property type="match status" value="1"/>
</dbReference>
<dbReference type="AlphaFoldDB" id="A0A8A0RKD6"/>
<dbReference type="KEGG" id="kme:H0A61_00276"/>
<evidence type="ECO:0000313" key="2">
    <source>
        <dbReference type="EMBL" id="QSQ07957.1"/>
    </source>
</evidence>
<feature type="domain" description="Transposase InsH N-terminal" evidence="1">
    <location>
        <begin position="45"/>
        <end position="91"/>
    </location>
</feature>
<organism evidence="2 3">
    <name type="scientific">Koleobacter methoxysyntrophicus</name>
    <dbReference type="NCBI Taxonomy" id="2751313"/>
    <lineage>
        <taxon>Bacteria</taxon>
        <taxon>Bacillati</taxon>
        <taxon>Bacillota</taxon>
        <taxon>Clostridia</taxon>
        <taxon>Koleobacterales</taxon>
        <taxon>Koleobacteraceae</taxon>
        <taxon>Koleobacter</taxon>
    </lineage>
</organism>
<dbReference type="RefSeq" id="WP_206708198.1">
    <property type="nucleotide sequence ID" value="NZ_CP059066.1"/>
</dbReference>
<dbReference type="InterPro" id="IPR008490">
    <property type="entry name" value="Transposase_InsH_N"/>
</dbReference>
<evidence type="ECO:0000259" key="1">
    <source>
        <dbReference type="Pfam" id="PF05598"/>
    </source>
</evidence>
<protein>
    <recommendedName>
        <fullName evidence="1">Transposase InsH N-terminal domain-containing protein</fullName>
    </recommendedName>
</protein>
<accession>A0A8A0RKD6</accession>
<dbReference type="Proteomes" id="UP000662904">
    <property type="component" value="Chromosome"/>
</dbReference>
<dbReference type="EMBL" id="CP059066">
    <property type="protein sequence ID" value="QSQ07957.1"/>
    <property type="molecule type" value="Genomic_DNA"/>
</dbReference>